<reference evidence="8" key="1">
    <citation type="submission" date="2020-03" db="EMBL/GenBank/DDBJ databases">
        <title>Genome differentiation and subclade ecological adaptation of Prochlorococcus HLII clade in the global ocean.</title>
        <authorList>
            <person name="Yan W."/>
            <person name="Fen X."/>
            <person name="Zhang W."/>
        </authorList>
    </citation>
    <scope>NUCLEOTIDE SEQUENCE</scope>
    <source>
        <strain evidence="8">XMU1401</strain>
    </source>
</reference>
<accession>A0A8I1X2Y9</accession>
<dbReference type="Pfam" id="PF05969">
    <property type="entry name" value="PSII_Ycf12"/>
    <property type="match status" value="1"/>
</dbReference>
<gene>
    <name evidence="8" type="ORF">HA142_05015</name>
</gene>
<dbReference type="GO" id="GO:0015979">
    <property type="term" value="P:photosynthesis"/>
    <property type="evidence" value="ECO:0007669"/>
    <property type="project" value="UniProtKB-KW"/>
</dbReference>
<evidence type="ECO:0000256" key="3">
    <source>
        <dbReference type="ARBA" id="ARBA00022692"/>
    </source>
</evidence>
<name>A0A8I1X2Y9_PROMR</name>
<evidence type="ECO:0000256" key="4">
    <source>
        <dbReference type="ARBA" id="ARBA00022989"/>
    </source>
</evidence>
<keyword evidence="5 7" id="KW-0472">Membrane</keyword>
<dbReference type="RefSeq" id="WP_144010216.1">
    <property type="nucleotide sequence ID" value="NZ_JAAORC010000001.1"/>
</dbReference>
<comment type="caution">
    <text evidence="8">The sequence shown here is derived from an EMBL/GenBank/DDBJ whole genome shotgun (WGS) entry which is preliminary data.</text>
</comment>
<proteinExistence type="predicted"/>
<dbReference type="EMBL" id="JAAORC010000001">
    <property type="protein sequence ID" value="MBO8222868.1"/>
    <property type="molecule type" value="Genomic_DNA"/>
</dbReference>
<dbReference type="InterPro" id="IPR010284">
    <property type="entry name" value="PSII_Ycf12_core-subunit"/>
</dbReference>
<keyword evidence="4 7" id="KW-1133">Transmembrane helix</keyword>
<evidence type="ECO:0000256" key="7">
    <source>
        <dbReference type="SAM" id="Phobius"/>
    </source>
</evidence>
<evidence type="ECO:0000313" key="8">
    <source>
        <dbReference type="EMBL" id="MBO8222868.1"/>
    </source>
</evidence>
<keyword evidence="6" id="KW-0604">Photosystem II</keyword>
<keyword evidence="2" id="KW-0602">Photosynthesis</keyword>
<sequence>MATLIPLAVVALAGPAIIALVFYRK</sequence>
<evidence type="ECO:0000256" key="5">
    <source>
        <dbReference type="ARBA" id="ARBA00023136"/>
    </source>
</evidence>
<evidence type="ECO:0000313" key="9">
    <source>
        <dbReference type="Proteomes" id="UP000666562"/>
    </source>
</evidence>
<dbReference type="Proteomes" id="UP000666562">
    <property type="component" value="Unassembled WGS sequence"/>
</dbReference>
<comment type="subcellular location">
    <subcellularLocation>
        <location evidence="1">Membrane</location>
        <topology evidence="1">Single-pass membrane protein</topology>
    </subcellularLocation>
</comment>
<dbReference type="GO" id="GO:0009523">
    <property type="term" value="C:photosystem II"/>
    <property type="evidence" value="ECO:0007669"/>
    <property type="project" value="UniProtKB-KW"/>
</dbReference>
<organism evidence="8 9">
    <name type="scientific">Prochlorococcus marinus str. XMU1401</name>
    <dbReference type="NCBI Taxonomy" id="2052594"/>
    <lineage>
        <taxon>Bacteria</taxon>
        <taxon>Bacillati</taxon>
        <taxon>Cyanobacteriota</taxon>
        <taxon>Cyanophyceae</taxon>
        <taxon>Synechococcales</taxon>
        <taxon>Prochlorococcaceae</taxon>
        <taxon>Prochlorococcus</taxon>
    </lineage>
</organism>
<evidence type="ECO:0000256" key="1">
    <source>
        <dbReference type="ARBA" id="ARBA00004167"/>
    </source>
</evidence>
<protein>
    <submittedName>
        <fullName evidence="8">Photosystem II reaction center protein Ycf12</fullName>
    </submittedName>
</protein>
<feature type="transmembrane region" description="Helical" evidence="7">
    <location>
        <begin position="6"/>
        <end position="23"/>
    </location>
</feature>
<evidence type="ECO:0000256" key="2">
    <source>
        <dbReference type="ARBA" id="ARBA00022531"/>
    </source>
</evidence>
<keyword evidence="3 7" id="KW-0812">Transmembrane</keyword>
<dbReference type="AlphaFoldDB" id="A0A8I1X2Y9"/>
<evidence type="ECO:0000256" key="6">
    <source>
        <dbReference type="ARBA" id="ARBA00023276"/>
    </source>
</evidence>